<reference evidence="1" key="1">
    <citation type="submission" date="2021-03" db="EMBL/GenBank/DDBJ databases">
        <authorList>
            <consortium name="DOE Joint Genome Institute"/>
            <person name="Ahrendt S."/>
            <person name="Looney B.P."/>
            <person name="Miyauchi S."/>
            <person name="Morin E."/>
            <person name="Drula E."/>
            <person name="Courty P.E."/>
            <person name="Chicoki N."/>
            <person name="Fauchery L."/>
            <person name="Kohler A."/>
            <person name="Kuo A."/>
            <person name="Labutti K."/>
            <person name="Pangilinan J."/>
            <person name="Lipzen A."/>
            <person name="Riley R."/>
            <person name="Andreopoulos W."/>
            <person name="He G."/>
            <person name="Johnson J."/>
            <person name="Barry K.W."/>
            <person name="Grigoriev I.V."/>
            <person name="Nagy L."/>
            <person name="Hibbett D."/>
            <person name="Henrissat B."/>
            <person name="Matheny P.B."/>
            <person name="Labbe J."/>
            <person name="Martin F."/>
        </authorList>
    </citation>
    <scope>NUCLEOTIDE SEQUENCE</scope>
    <source>
        <strain evidence="1">HHB10654</strain>
    </source>
</reference>
<proteinExistence type="predicted"/>
<accession>A0ACB8THS1</accession>
<keyword evidence="2" id="KW-1185">Reference proteome</keyword>
<dbReference type="Proteomes" id="UP000814140">
    <property type="component" value="Unassembled WGS sequence"/>
</dbReference>
<comment type="caution">
    <text evidence="1">The sequence shown here is derived from an EMBL/GenBank/DDBJ whole genome shotgun (WGS) entry which is preliminary data.</text>
</comment>
<sequence>MQMAQQMMANGGMERLMSNPAVANMVRYLVFTIHVPRVIDPSSWNQMNRVNSGGGMPSMAELMSDPSLRDLANQFGGGQR</sequence>
<reference evidence="1" key="2">
    <citation type="journal article" date="2022" name="New Phytol.">
        <title>Evolutionary transition to the ectomycorrhizal habit in the genomes of a hyperdiverse lineage of mushroom-forming fungi.</title>
        <authorList>
            <person name="Looney B."/>
            <person name="Miyauchi S."/>
            <person name="Morin E."/>
            <person name="Drula E."/>
            <person name="Courty P.E."/>
            <person name="Kohler A."/>
            <person name="Kuo A."/>
            <person name="LaButti K."/>
            <person name="Pangilinan J."/>
            <person name="Lipzen A."/>
            <person name="Riley R."/>
            <person name="Andreopoulos W."/>
            <person name="He G."/>
            <person name="Johnson J."/>
            <person name="Nolan M."/>
            <person name="Tritt A."/>
            <person name="Barry K.W."/>
            <person name="Grigoriev I.V."/>
            <person name="Nagy L.G."/>
            <person name="Hibbett D."/>
            <person name="Henrissat B."/>
            <person name="Matheny P.B."/>
            <person name="Labbe J."/>
            <person name="Martin F.M."/>
        </authorList>
    </citation>
    <scope>NUCLEOTIDE SEQUENCE</scope>
    <source>
        <strain evidence="1">HHB10654</strain>
    </source>
</reference>
<evidence type="ECO:0000313" key="2">
    <source>
        <dbReference type="Proteomes" id="UP000814140"/>
    </source>
</evidence>
<dbReference type="EMBL" id="MU277189">
    <property type="protein sequence ID" value="KAI0067962.1"/>
    <property type="molecule type" value="Genomic_DNA"/>
</dbReference>
<feature type="non-terminal residue" evidence="1">
    <location>
        <position position="1"/>
    </location>
</feature>
<evidence type="ECO:0000313" key="1">
    <source>
        <dbReference type="EMBL" id="KAI0067962.1"/>
    </source>
</evidence>
<gene>
    <name evidence="1" type="ORF">BV25DRAFT_1819438</name>
</gene>
<protein>
    <submittedName>
        <fullName evidence="1">Uncharacterized protein</fullName>
    </submittedName>
</protein>
<name>A0ACB8THS1_9AGAM</name>
<organism evidence="1 2">
    <name type="scientific">Artomyces pyxidatus</name>
    <dbReference type="NCBI Taxonomy" id="48021"/>
    <lineage>
        <taxon>Eukaryota</taxon>
        <taxon>Fungi</taxon>
        <taxon>Dikarya</taxon>
        <taxon>Basidiomycota</taxon>
        <taxon>Agaricomycotina</taxon>
        <taxon>Agaricomycetes</taxon>
        <taxon>Russulales</taxon>
        <taxon>Auriscalpiaceae</taxon>
        <taxon>Artomyces</taxon>
    </lineage>
</organism>